<protein>
    <recommendedName>
        <fullName evidence="6">Response regulatory domain-containing protein</fullName>
    </recommendedName>
</protein>
<feature type="domain" description="Response regulatory" evidence="6">
    <location>
        <begin position="2"/>
        <end position="116"/>
    </location>
</feature>
<dbReference type="GO" id="GO:0000976">
    <property type="term" value="F:transcription cis-regulatory region binding"/>
    <property type="evidence" value="ECO:0007669"/>
    <property type="project" value="TreeGrafter"/>
</dbReference>
<keyword evidence="2" id="KW-0902">Two-component regulatory system</keyword>
<evidence type="ECO:0000256" key="3">
    <source>
        <dbReference type="ARBA" id="ARBA00023015"/>
    </source>
</evidence>
<keyword evidence="3" id="KW-0805">Transcription regulation</keyword>
<evidence type="ECO:0000256" key="5">
    <source>
        <dbReference type="ARBA" id="ARBA00023163"/>
    </source>
</evidence>
<sequence>MKILWIDDEIDLLKPFIYLLEQEGYEVKTAPSGEDGATLASKEVFDLIFLDEIMPGVDGLEVLRKIKNENSQQLVVMITKSEEEDIMKKAYGGWVDDYITKPFSFNQLLSVLNRTLKRRVIIAEKMNEEYATQFRTHTDPTNYNEWVEYYRTIVSWDLRLLEFGNKSLKEIQEERKREANAGFAKYIETQYTDFIRGKGPVLSQNLFSNYV</sequence>
<keyword evidence="1" id="KW-0597">Phosphoprotein</keyword>
<reference evidence="7" key="1">
    <citation type="journal article" date="2014" name="Front. Microbiol.">
        <title>High frequency of phylogenetically diverse reductive dehalogenase-homologous genes in deep subseafloor sedimentary metagenomes.</title>
        <authorList>
            <person name="Kawai M."/>
            <person name="Futagami T."/>
            <person name="Toyoda A."/>
            <person name="Takaki Y."/>
            <person name="Nishi S."/>
            <person name="Hori S."/>
            <person name="Arai W."/>
            <person name="Tsubouchi T."/>
            <person name="Morono Y."/>
            <person name="Uchiyama I."/>
            <person name="Ito T."/>
            <person name="Fujiyama A."/>
            <person name="Inagaki F."/>
            <person name="Takami H."/>
        </authorList>
    </citation>
    <scope>NUCLEOTIDE SEQUENCE</scope>
    <source>
        <strain evidence="7">Expedition CK06-06</strain>
    </source>
</reference>
<proteinExistence type="predicted"/>
<organism evidence="7">
    <name type="scientific">marine sediment metagenome</name>
    <dbReference type="NCBI Taxonomy" id="412755"/>
    <lineage>
        <taxon>unclassified sequences</taxon>
        <taxon>metagenomes</taxon>
        <taxon>ecological metagenomes</taxon>
    </lineage>
</organism>
<keyword evidence="4" id="KW-0238">DNA-binding</keyword>
<dbReference type="PANTHER" id="PTHR48111">
    <property type="entry name" value="REGULATOR OF RPOS"/>
    <property type="match status" value="1"/>
</dbReference>
<keyword evidence="5" id="KW-0804">Transcription</keyword>
<comment type="caution">
    <text evidence="7">The sequence shown here is derived from an EMBL/GenBank/DDBJ whole genome shotgun (WGS) entry which is preliminary data.</text>
</comment>
<dbReference type="Pfam" id="PF00072">
    <property type="entry name" value="Response_reg"/>
    <property type="match status" value="1"/>
</dbReference>
<evidence type="ECO:0000256" key="4">
    <source>
        <dbReference type="ARBA" id="ARBA00023125"/>
    </source>
</evidence>
<dbReference type="SMART" id="SM00448">
    <property type="entry name" value="REC"/>
    <property type="match status" value="1"/>
</dbReference>
<dbReference type="EMBL" id="BARW01016695">
    <property type="protein sequence ID" value="GAI94049.1"/>
    <property type="molecule type" value="Genomic_DNA"/>
</dbReference>
<dbReference type="PROSITE" id="PS50110">
    <property type="entry name" value="RESPONSE_REGULATORY"/>
    <property type="match status" value="1"/>
</dbReference>
<evidence type="ECO:0000256" key="1">
    <source>
        <dbReference type="ARBA" id="ARBA00022553"/>
    </source>
</evidence>
<dbReference type="AlphaFoldDB" id="X1UNY6"/>
<dbReference type="GO" id="GO:0000156">
    <property type="term" value="F:phosphorelay response regulator activity"/>
    <property type="evidence" value="ECO:0007669"/>
    <property type="project" value="TreeGrafter"/>
</dbReference>
<dbReference type="InterPro" id="IPR039420">
    <property type="entry name" value="WalR-like"/>
</dbReference>
<evidence type="ECO:0000313" key="7">
    <source>
        <dbReference type="EMBL" id="GAI94049.1"/>
    </source>
</evidence>
<dbReference type="GO" id="GO:0032993">
    <property type="term" value="C:protein-DNA complex"/>
    <property type="evidence" value="ECO:0007669"/>
    <property type="project" value="TreeGrafter"/>
</dbReference>
<feature type="non-terminal residue" evidence="7">
    <location>
        <position position="211"/>
    </location>
</feature>
<dbReference type="InterPro" id="IPR001789">
    <property type="entry name" value="Sig_transdc_resp-reg_receiver"/>
</dbReference>
<name>X1UNY6_9ZZZZ</name>
<dbReference type="SUPFAM" id="SSF52172">
    <property type="entry name" value="CheY-like"/>
    <property type="match status" value="1"/>
</dbReference>
<dbReference type="PANTHER" id="PTHR48111:SF1">
    <property type="entry name" value="TWO-COMPONENT RESPONSE REGULATOR ORR33"/>
    <property type="match status" value="1"/>
</dbReference>
<dbReference type="Gene3D" id="3.40.50.2300">
    <property type="match status" value="1"/>
</dbReference>
<evidence type="ECO:0000256" key="2">
    <source>
        <dbReference type="ARBA" id="ARBA00023012"/>
    </source>
</evidence>
<dbReference type="GO" id="GO:0005829">
    <property type="term" value="C:cytosol"/>
    <property type="evidence" value="ECO:0007669"/>
    <property type="project" value="TreeGrafter"/>
</dbReference>
<dbReference type="InterPro" id="IPR011006">
    <property type="entry name" value="CheY-like_superfamily"/>
</dbReference>
<dbReference type="GO" id="GO:0006355">
    <property type="term" value="P:regulation of DNA-templated transcription"/>
    <property type="evidence" value="ECO:0007669"/>
    <property type="project" value="TreeGrafter"/>
</dbReference>
<dbReference type="CDD" id="cd00156">
    <property type="entry name" value="REC"/>
    <property type="match status" value="1"/>
</dbReference>
<accession>X1UNY6</accession>
<evidence type="ECO:0000259" key="6">
    <source>
        <dbReference type="PROSITE" id="PS50110"/>
    </source>
</evidence>
<gene>
    <name evidence="7" type="ORF">S12H4_29007</name>
</gene>